<gene>
    <name evidence="2" type="ORF">PS9374_03485</name>
</gene>
<protein>
    <submittedName>
        <fullName evidence="2">Uncharacterized protein</fullName>
    </submittedName>
</protein>
<dbReference type="AlphaFoldDB" id="A0A161LLF4"/>
<name>A0A161LLF4_9ACTN</name>
<organism evidence="2 3">
    <name type="scientific">Planomonospora sphaerica</name>
    <dbReference type="NCBI Taxonomy" id="161355"/>
    <lineage>
        <taxon>Bacteria</taxon>
        <taxon>Bacillati</taxon>
        <taxon>Actinomycetota</taxon>
        <taxon>Actinomycetes</taxon>
        <taxon>Streptosporangiales</taxon>
        <taxon>Streptosporangiaceae</taxon>
        <taxon>Planomonospora</taxon>
    </lineage>
</organism>
<proteinExistence type="predicted"/>
<reference evidence="3" key="2">
    <citation type="submission" date="2016-04" db="EMBL/GenBank/DDBJ databases">
        <title>Planomonospora sphaerica JCM9374 whole genome shotgun sequence.</title>
        <authorList>
            <person name="Suzuki T."/>
            <person name="Dohra H."/>
            <person name="Kodani S."/>
        </authorList>
    </citation>
    <scope>NUCLEOTIDE SEQUENCE [LARGE SCALE GENOMIC DNA]</scope>
    <source>
        <strain evidence="3">JCM 9374</strain>
    </source>
</reference>
<evidence type="ECO:0000256" key="1">
    <source>
        <dbReference type="SAM" id="MobiDB-lite"/>
    </source>
</evidence>
<evidence type="ECO:0000313" key="3">
    <source>
        <dbReference type="Proteomes" id="UP000077701"/>
    </source>
</evidence>
<feature type="compositionally biased region" description="Basic and acidic residues" evidence="1">
    <location>
        <begin position="28"/>
        <end position="45"/>
    </location>
</feature>
<comment type="caution">
    <text evidence="2">The sequence shown here is derived from an EMBL/GenBank/DDBJ whole genome shotgun (WGS) entry which is preliminary data.</text>
</comment>
<reference evidence="2 3" key="1">
    <citation type="journal article" date="2016" name="Genome Announc.">
        <title>Draft Genome Sequence of Planomonospora sphaerica JCM9374, a Rare Actinomycete.</title>
        <authorList>
            <person name="Dohra H."/>
            <person name="Suzuki T."/>
            <person name="Inoue Y."/>
            <person name="Kodani S."/>
        </authorList>
    </citation>
    <scope>NUCLEOTIDE SEQUENCE [LARGE SCALE GENOMIC DNA]</scope>
    <source>
        <strain evidence="2 3">JCM 9374</strain>
    </source>
</reference>
<dbReference type="STRING" id="161355.PS9374_03485"/>
<accession>A0A161LLF4</accession>
<dbReference type="Proteomes" id="UP000077701">
    <property type="component" value="Unassembled WGS sequence"/>
</dbReference>
<feature type="region of interest" description="Disordered" evidence="1">
    <location>
        <begin position="1"/>
        <end position="51"/>
    </location>
</feature>
<keyword evidence="3" id="KW-1185">Reference proteome</keyword>
<evidence type="ECO:0000313" key="2">
    <source>
        <dbReference type="EMBL" id="GAT67825.1"/>
    </source>
</evidence>
<sequence>MKKPDTISDTTWRALQDRARKANPHLDSLTHPEAIKRRKQASEQHAKRKWS</sequence>
<dbReference type="EMBL" id="BDCX01000008">
    <property type="protein sequence ID" value="GAT67825.1"/>
    <property type="molecule type" value="Genomic_DNA"/>
</dbReference>
<dbReference type="RefSeq" id="WP_157237481.1">
    <property type="nucleotide sequence ID" value="NZ_BDCX01000008.1"/>
</dbReference>